<dbReference type="InterPro" id="IPR003663">
    <property type="entry name" value="Sugar/inositol_transpt"/>
</dbReference>
<dbReference type="OMA" id="LGMDMIK"/>
<dbReference type="InterPro" id="IPR050549">
    <property type="entry name" value="MFS_Trehalose_Transporter"/>
</dbReference>
<dbReference type="AlphaFoldDB" id="A0A553PMD3"/>
<dbReference type="Proteomes" id="UP000318571">
    <property type="component" value="Chromosome 11"/>
</dbReference>
<feature type="transmembrane region" description="Helical" evidence="6">
    <location>
        <begin position="386"/>
        <end position="407"/>
    </location>
</feature>
<feature type="transmembrane region" description="Helical" evidence="6">
    <location>
        <begin position="508"/>
        <end position="531"/>
    </location>
</feature>
<evidence type="ECO:0000256" key="5">
    <source>
        <dbReference type="SAM" id="MobiDB-lite"/>
    </source>
</evidence>
<feature type="transmembrane region" description="Helical" evidence="6">
    <location>
        <begin position="241"/>
        <end position="261"/>
    </location>
</feature>
<sequence>MSHSKLSLAMDDSPTRSRDHSNEPFSAATNMDHETIINNSDDDHVAEMEKLMPPPPSITAAAASGAIGSSGVSDTFQSINSSFCDATQEARNFTQILAVLAVSFGCYIHGTTVTFPAVFWPLMVHANSTNATLPHSLFNYSLPFHVYNEDRALIMSIASFGMLAGSLVAGPMANFIGRKWTSIIGTCGTLTLSYAMVLFAQYLWMVQLGRFIMGTALGFSTTISTLYIMEIATPNLRSSLAVVPAIAGTLGILSCQCLGAVLNWQLLTLVLTCLNIPFLLMLLFLPETPVYLIATEQIERAHSVLRTLRGRRWDITKELTDIKIASEAHDQKKDHIGLRDFSAPSVLKPFLMALVLMFFFQFTGINLILQYTVDIFQSAESSINEFMATIFVGIALLISNIITLLVAGKMPRRLMLLFSSLGISVMLISMGVFFYLKTLEHSSCYDNLKSQYSVMNMSADTLTDVIPVPEKFLNSESTPASTEDESLPASVIKGNKDCPSIYTAHLGWLPLVILMLYIFFFNLGYGSMIWITVAEILPQHVRSVTNSLSVGFTCLCSFFTSHTYDDLKNSIGGEGVFWLYGGISLIGFFFIMFFVPETKNKSEAQIRRHFLSKAERAALDASGRR</sequence>
<feature type="transmembrane region" description="Helical" evidence="6">
    <location>
        <begin position="576"/>
        <end position="595"/>
    </location>
</feature>
<accession>A0A553PMD3</accession>
<dbReference type="PRINTS" id="PR00171">
    <property type="entry name" value="SUGRTRNSPORT"/>
</dbReference>
<dbReference type="Pfam" id="PF00083">
    <property type="entry name" value="Sugar_tr"/>
    <property type="match status" value="2"/>
</dbReference>
<dbReference type="InterPro" id="IPR020846">
    <property type="entry name" value="MFS_dom"/>
</dbReference>
<proteinExistence type="predicted"/>
<feature type="domain" description="Major facilitator superfamily (MFS) profile" evidence="7">
    <location>
        <begin position="98"/>
        <end position="599"/>
    </location>
</feature>
<dbReference type="PROSITE" id="PS50850">
    <property type="entry name" value="MFS"/>
    <property type="match status" value="1"/>
</dbReference>
<organism evidence="8 9">
    <name type="scientific">Tigriopus californicus</name>
    <name type="common">Marine copepod</name>
    <dbReference type="NCBI Taxonomy" id="6832"/>
    <lineage>
        <taxon>Eukaryota</taxon>
        <taxon>Metazoa</taxon>
        <taxon>Ecdysozoa</taxon>
        <taxon>Arthropoda</taxon>
        <taxon>Crustacea</taxon>
        <taxon>Multicrustacea</taxon>
        <taxon>Hexanauplia</taxon>
        <taxon>Copepoda</taxon>
        <taxon>Harpacticoida</taxon>
        <taxon>Harpacticidae</taxon>
        <taxon>Tigriopus</taxon>
    </lineage>
</organism>
<gene>
    <name evidence="8" type="ORF">TCAL_06755</name>
</gene>
<evidence type="ECO:0000256" key="6">
    <source>
        <dbReference type="SAM" id="Phobius"/>
    </source>
</evidence>
<dbReference type="EMBL" id="VCGU01000003">
    <property type="protein sequence ID" value="TRY78837.1"/>
    <property type="molecule type" value="Genomic_DNA"/>
</dbReference>
<feature type="transmembrane region" description="Helical" evidence="6">
    <location>
        <begin position="414"/>
        <end position="436"/>
    </location>
</feature>
<reference evidence="8 9" key="1">
    <citation type="journal article" date="2018" name="Nat. Ecol. Evol.">
        <title>Genomic signatures of mitonuclear coevolution across populations of Tigriopus californicus.</title>
        <authorList>
            <person name="Barreto F.S."/>
            <person name="Watson E.T."/>
            <person name="Lima T.G."/>
            <person name="Willett C.S."/>
            <person name="Edmands S."/>
            <person name="Li W."/>
            <person name="Burton R.S."/>
        </authorList>
    </citation>
    <scope>NUCLEOTIDE SEQUENCE [LARGE SCALE GENOMIC DNA]</scope>
    <source>
        <strain evidence="8 9">San Diego</strain>
    </source>
</reference>
<evidence type="ECO:0000256" key="4">
    <source>
        <dbReference type="ARBA" id="ARBA00023136"/>
    </source>
</evidence>
<dbReference type="GO" id="GO:0022857">
    <property type="term" value="F:transmembrane transporter activity"/>
    <property type="evidence" value="ECO:0007669"/>
    <property type="project" value="InterPro"/>
</dbReference>
<evidence type="ECO:0000256" key="1">
    <source>
        <dbReference type="ARBA" id="ARBA00004141"/>
    </source>
</evidence>
<keyword evidence="2 6" id="KW-0812">Transmembrane</keyword>
<comment type="subcellular location">
    <subcellularLocation>
        <location evidence="1">Membrane</location>
        <topology evidence="1">Multi-pass membrane protein</topology>
    </subcellularLocation>
</comment>
<feature type="region of interest" description="Disordered" evidence="5">
    <location>
        <begin position="1"/>
        <end position="34"/>
    </location>
</feature>
<feature type="transmembrane region" description="Helical" evidence="6">
    <location>
        <begin position="350"/>
        <end position="371"/>
    </location>
</feature>
<name>A0A553PMD3_TIGCA</name>
<feature type="transmembrane region" description="Helical" evidence="6">
    <location>
        <begin position="96"/>
        <end position="120"/>
    </location>
</feature>
<feature type="transmembrane region" description="Helical" evidence="6">
    <location>
        <begin position="211"/>
        <end position="229"/>
    </location>
</feature>
<feature type="transmembrane region" description="Helical" evidence="6">
    <location>
        <begin position="152"/>
        <end position="176"/>
    </location>
</feature>
<keyword evidence="3 6" id="KW-1133">Transmembrane helix</keyword>
<protein>
    <recommendedName>
        <fullName evidence="7">Major facilitator superfamily (MFS) profile domain-containing protein</fullName>
    </recommendedName>
</protein>
<dbReference type="Gene3D" id="1.20.1250.20">
    <property type="entry name" value="MFS general substrate transporter like domains"/>
    <property type="match status" value="2"/>
</dbReference>
<dbReference type="PANTHER" id="PTHR48021">
    <property type="match status" value="1"/>
</dbReference>
<evidence type="ECO:0000313" key="9">
    <source>
        <dbReference type="Proteomes" id="UP000318571"/>
    </source>
</evidence>
<dbReference type="STRING" id="6832.A0A553PMD3"/>
<feature type="compositionally biased region" description="Basic and acidic residues" evidence="5">
    <location>
        <begin position="13"/>
        <end position="22"/>
    </location>
</feature>
<dbReference type="GO" id="GO:0016020">
    <property type="term" value="C:membrane"/>
    <property type="evidence" value="ECO:0007669"/>
    <property type="project" value="UniProtKB-SubCell"/>
</dbReference>
<evidence type="ECO:0000256" key="2">
    <source>
        <dbReference type="ARBA" id="ARBA00022692"/>
    </source>
</evidence>
<dbReference type="OrthoDB" id="6339427at2759"/>
<evidence type="ECO:0000256" key="3">
    <source>
        <dbReference type="ARBA" id="ARBA00022989"/>
    </source>
</evidence>
<dbReference type="InterPro" id="IPR036259">
    <property type="entry name" value="MFS_trans_sf"/>
</dbReference>
<dbReference type="InterPro" id="IPR005828">
    <property type="entry name" value="MFS_sugar_transport-like"/>
</dbReference>
<comment type="caution">
    <text evidence="8">The sequence shown here is derived from an EMBL/GenBank/DDBJ whole genome shotgun (WGS) entry which is preliminary data.</text>
</comment>
<feature type="transmembrane region" description="Helical" evidence="6">
    <location>
        <begin position="183"/>
        <end position="205"/>
    </location>
</feature>
<dbReference type="SUPFAM" id="SSF103473">
    <property type="entry name" value="MFS general substrate transporter"/>
    <property type="match status" value="1"/>
</dbReference>
<evidence type="ECO:0000313" key="8">
    <source>
        <dbReference type="EMBL" id="TRY78837.1"/>
    </source>
</evidence>
<keyword evidence="4 6" id="KW-0472">Membrane</keyword>
<feature type="transmembrane region" description="Helical" evidence="6">
    <location>
        <begin position="543"/>
        <end position="564"/>
    </location>
</feature>
<evidence type="ECO:0000259" key="7">
    <source>
        <dbReference type="PROSITE" id="PS50850"/>
    </source>
</evidence>
<feature type="transmembrane region" description="Helical" evidence="6">
    <location>
        <begin position="267"/>
        <end position="285"/>
    </location>
</feature>
<keyword evidence="9" id="KW-1185">Reference proteome</keyword>
<dbReference type="PANTHER" id="PTHR48021:SF1">
    <property type="entry name" value="GH07001P-RELATED"/>
    <property type="match status" value="1"/>
</dbReference>